<dbReference type="EMBL" id="CAXLJL010000201">
    <property type="protein sequence ID" value="CAL5134395.1"/>
    <property type="molecule type" value="Genomic_DNA"/>
</dbReference>
<keyword evidence="1" id="KW-0472">Membrane</keyword>
<gene>
    <name evidence="2" type="ORF">CDAUBV1_LOCUS7778</name>
</gene>
<evidence type="ECO:0000313" key="3">
    <source>
        <dbReference type="Proteomes" id="UP001497525"/>
    </source>
</evidence>
<evidence type="ECO:0000313" key="2">
    <source>
        <dbReference type="EMBL" id="CAL5134395.1"/>
    </source>
</evidence>
<protein>
    <submittedName>
        <fullName evidence="2">Uncharacterized protein</fullName>
    </submittedName>
</protein>
<name>A0AAV2TCE8_CALDB</name>
<keyword evidence="1" id="KW-0812">Transmembrane</keyword>
<sequence>MSFLSLFTCDSVWRLRHKRMIINLIRLLTLIFCGKLLIYILSGPVYESGVVYSEIVRQKVDLFRVQPTYKLSHLSELPDLRKLNWPEPFVSQAPMITRAPHNKSAVLPGSFEPSMSIEQLKLCRKLLQIFSDIMFVNGYGNRFMLAGRTLAGSFHHHDFAPWEDEVSLLVDITIRNRVRELVKKLTPSYSIVPANETDKFFTRSLDTTLNSNVEFSQPVAGRAWSWPYVGISYYVVNKTHVSEFRLTKTDQISWPIGIVFPLHFRPFGPGWYPAPRDPLRFLRTIYGDGIFCKSRPWSHALERPMTVITTRCHSLVYRYPFVFHDVCDEYVGVAKGDMALSMERLVNLPEFPEFSAVHGFCLAAPVENTRAETYFYDYRNE</sequence>
<proteinExistence type="predicted"/>
<comment type="caution">
    <text evidence="2">The sequence shown here is derived from an EMBL/GenBank/DDBJ whole genome shotgun (WGS) entry which is preliminary data.</text>
</comment>
<evidence type="ECO:0000256" key="1">
    <source>
        <dbReference type="SAM" id="Phobius"/>
    </source>
</evidence>
<feature type="transmembrane region" description="Helical" evidence="1">
    <location>
        <begin position="21"/>
        <end position="41"/>
    </location>
</feature>
<accession>A0AAV2TCE8</accession>
<reference evidence="2" key="1">
    <citation type="submission" date="2024-06" db="EMBL/GenBank/DDBJ databases">
        <authorList>
            <person name="Liu X."/>
            <person name="Lenzi L."/>
            <person name="Haldenby T S."/>
            <person name="Uol C."/>
        </authorList>
    </citation>
    <scope>NUCLEOTIDE SEQUENCE</scope>
</reference>
<organism evidence="2 3">
    <name type="scientific">Calicophoron daubneyi</name>
    <name type="common">Rumen fluke</name>
    <name type="synonym">Paramphistomum daubneyi</name>
    <dbReference type="NCBI Taxonomy" id="300641"/>
    <lineage>
        <taxon>Eukaryota</taxon>
        <taxon>Metazoa</taxon>
        <taxon>Spiralia</taxon>
        <taxon>Lophotrochozoa</taxon>
        <taxon>Platyhelminthes</taxon>
        <taxon>Trematoda</taxon>
        <taxon>Digenea</taxon>
        <taxon>Plagiorchiida</taxon>
        <taxon>Pronocephalata</taxon>
        <taxon>Paramphistomoidea</taxon>
        <taxon>Paramphistomidae</taxon>
        <taxon>Calicophoron</taxon>
    </lineage>
</organism>
<keyword evidence="1" id="KW-1133">Transmembrane helix</keyword>
<dbReference type="AlphaFoldDB" id="A0AAV2TCE8"/>
<dbReference type="Proteomes" id="UP001497525">
    <property type="component" value="Unassembled WGS sequence"/>
</dbReference>